<sequence length="938" mass="106397">MLRLLIFVISLLHIVSGIEYAPVIQIDSGLVRGFRSQLNDNSIVDIYQGIRYVIVVTINYRLGAFGFLYDGTDNAPGNQGLHDQILALKWVQNNIVHFGGDPNRVTIFGESAGSMSISALILSPLTKGLFGKAILQSGATNAYLGSCEKNEALNKTIHLAQRLNCYEEPFNSTTILECLRNTSVEDILDATKDDILNGRLMIPIYGETLMPISPNKALETKQFNPIDIMFGVNRNEGSSFVKRYFSAVQPDIKHPNMTLSKAKALIWLMMMVIIIADAFGDYHLVCPTMLFGEYFSRGLNSSINTFYSYRLMLPLSSGPFRCKGWEGVCHAEDIIYLFHVPIDPKTYTKQEIQLSNDMIYSWTKFAWTGHPNSLKNLDDNQTIEWTEAINPNDNSETIFCIEYAPIIQTDRGNVRGFIAKLTDNSSIYVYQGIRYGQAKRFEKSTFLQNHWNDTYDAIEFRSVCPQQGNYTIITGLDNSPENSQPTMSEDCLYLSIYRPEKISDNKRLPVMVWIHGGAFIVGSIFDDIYNPSYMVSMGKVIVVTINYRLGPFGFLYAGTDDSPGNQGLHDQILALKWVQNNIGHFGGDPNMVTVFGESAGALSVSALILSPLTNGLFHRAIIQSGAILSYYGSWNKNLAMQKTLDFAHRLHCYQPNILDCLRNRTINQILNVYNDEMTFSRLMIPIFGDDLLPISPNEALKVANNQVDLMFGVTKNEAAGFIVQYIPEVEANDISLSMTKMAIRLLVMAFQESKQTAEKVVEFYSKNLNKSTNQNDLRLTIADILGDYQNVCPTILFGKYYARAMKPFTKHFYSYRLMLPLSNGPWSCQKWQGVCHVQDVIYLFYVPLNHHLYTKQEIKLSNDMIKAWTLFAKNGNPGSLTTISKPNQPIEWKMAMTNSNYTNDDYVSFMSLDPNNYQMIENYFEEKCDKFWKPYIFK</sequence>
<feature type="domain" description="Carboxylesterase type B" evidence="10">
    <location>
        <begin position="276"/>
        <end position="401"/>
    </location>
</feature>
<evidence type="ECO:0000256" key="1">
    <source>
        <dbReference type="ARBA" id="ARBA00005964"/>
    </source>
</evidence>
<evidence type="ECO:0000256" key="7">
    <source>
        <dbReference type="ARBA" id="ARBA00023180"/>
    </source>
</evidence>
<proteinExistence type="inferred from homology"/>
<keyword evidence="5" id="KW-0531">Neurotransmitter degradation</keyword>
<comment type="similarity">
    <text evidence="1">Belongs to the type-B carboxylesterase/lipase family.</text>
</comment>
<organism evidence="11 12">
    <name type="scientific">Dermatophagoides pteronyssinus</name>
    <name type="common">European house dust mite</name>
    <dbReference type="NCBI Taxonomy" id="6956"/>
    <lineage>
        <taxon>Eukaryota</taxon>
        <taxon>Metazoa</taxon>
        <taxon>Ecdysozoa</taxon>
        <taxon>Arthropoda</taxon>
        <taxon>Chelicerata</taxon>
        <taxon>Arachnida</taxon>
        <taxon>Acari</taxon>
        <taxon>Acariformes</taxon>
        <taxon>Sarcoptiformes</taxon>
        <taxon>Astigmata</taxon>
        <taxon>Psoroptidia</taxon>
        <taxon>Analgoidea</taxon>
        <taxon>Pyroglyphidae</taxon>
        <taxon>Dermatophagoidinae</taxon>
        <taxon>Dermatophagoides</taxon>
    </lineage>
</organism>
<comment type="caution">
    <text evidence="11">The sequence shown here is derived from an EMBL/GenBank/DDBJ whole genome shotgun (WGS) entry which is preliminary data.</text>
</comment>
<reference evidence="11 12" key="1">
    <citation type="journal article" date="2018" name="J. Allergy Clin. Immunol.">
        <title>High-quality assembly of Dermatophagoides pteronyssinus genome and transcriptome reveals a wide range of novel allergens.</title>
        <authorList>
            <person name="Liu X.Y."/>
            <person name="Yang K.Y."/>
            <person name="Wang M.Q."/>
            <person name="Kwok J.S."/>
            <person name="Zeng X."/>
            <person name="Yang Z."/>
            <person name="Xiao X.J."/>
            <person name="Lau C.P."/>
            <person name="Li Y."/>
            <person name="Huang Z.M."/>
            <person name="Ba J.G."/>
            <person name="Yim A.K."/>
            <person name="Ouyang C.Y."/>
            <person name="Ngai S.M."/>
            <person name="Chan T.F."/>
            <person name="Leung E.L."/>
            <person name="Liu L."/>
            <person name="Liu Z.G."/>
            <person name="Tsui S.K."/>
        </authorList>
    </citation>
    <scope>NUCLEOTIDE SEQUENCE [LARGE SCALE GENOMIC DNA]</scope>
    <source>
        <strain evidence="11">Derp</strain>
    </source>
</reference>
<evidence type="ECO:0000256" key="9">
    <source>
        <dbReference type="SAM" id="SignalP"/>
    </source>
</evidence>
<evidence type="ECO:0000256" key="5">
    <source>
        <dbReference type="ARBA" id="ARBA00022867"/>
    </source>
</evidence>
<keyword evidence="12" id="KW-1185">Reference proteome</keyword>
<keyword evidence="7" id="KW-0325">Glycoprotein</keyword>
<keyword evidence="4" id="KW-0378">Hydrolase</keyword>
<dbReference type="InterPro" id="IPR002018">
    <property type="entry name" value="CarbesteraseB"/>
</dbReference>
<dbReference type="InterPro" id="IPR000997">
    <property type="entry name" value="Cholinesterase"/>
</dbReference>
<dbReference type="InterPro" id="IPR019826">
    <property type="entry name" value="Carboxylesterase_B_AS"/>
</dbReference>
<dbReference type="SUPFAM" id="SSF53474">
    <property type="entry name" value="alpha/beta-Hydrolases"/>
    <property type="match status" value="2"/>
</dbReference>
<dbReference type="PANTHER" id="PTHR43918">
    <property type="entry name" value="ACETYLCHOLINESTERASE"/>
    <property type="match status" value="1"/>
</dbReference>
<feature type="chain" id="PRO_5046183225" description="acetylcholinesterase" evidence="9">
    <location>
        <begin position="18"/>
        <end position="938"/>
    </location>
</feature>
<feature type="domain" description="Carboxylesterase type B" evidence="10">
    <location>
        <begin position="405"/>
        <end position="929"/>
    </location>
</feature>
<keyword evidence="6" id="KW-1015">Disulfide bond</keyword>
<dbReference type="EMBL" id="NJHN03000073">
    <property type="protein sequence ID" value="KAH9417820.1"/>
    <property type="molecule type" value="Genomic_DNA"/>
</dbReference>
<dbReference type="InterPro" id="IPR019819">
    <property type="entry name" value="Carboxylesterase_B_CS"/>
</dbReference>
<evidence type="ECO:0000259" key="10">
    <source>
        <dbReference type="Pfam" id="PF00135"/>
    </source>
</evidence>
<evidence type="ECO:0000256" key="8">
    <source>
        <dbReference type="ARBA" id="ARBA00048484"/>
    </source>
</evidence>
<dbReference type="InterPro" id="IPR029058">
    <property type="entry name" value="AB_hydrolase_fold"/>
</dbReference>
<reference evidence="11 12" key="2">
    <citation type="journal article" date="2022" name="Mol. Biol. Evol.">
        <title>Comparative Genomics Reveals Insights into the Divergent Evolution of Astigmatic Mites and Household Pest Adaptations.</title>
        <authorList>
            <person name="Xiong Q."/>
            <person name="Wan A.T."/>
            <person name="Liu X."/>
            <person name="Fung C.S."/>
            <person name="Xiao X."/>
            <person name="Malainual N."/>
            <person name="Hou J."/>
            <person name="Wang L."/>
            <person name="Wang M."/>
            <person name="Yang K.Y."/>
            <person name="Cui Y."/>
            <person name="Leung E.L."/>
            <person name="Nong W."/>
            <person name="Shin S.K."/>
            <person name="Au S.W."/>
            <person name="Jeong K.Y."/>
            <person name="Chew F.T."/>
            <person name="Hui J.H."/>
            <person name="Leung T.F."/>
            <person name="Tungtrongchitr A."/>
            <person name="Zhong N."/>
            <person name="Liu Z."/>
            <person name="Tsui S.K."/>
        </authorList>
    </citation>
    <scope>NUCLEOTIDE SEQUENCE [LARGE SCALE GENOMIC DNA]</scope>
    <source>
        <strain evidence="11">Derp</strain>
    </source>
</reference>
<keyword evidence="9" id="KW-0732">Signal</keyword>
<evidence type="ECO:0000256" key="6">
    <source>
        <dbReference type="ARBA" id="ARBA00023157"/>
    </source>
</evidence>
<name>A0ABQ8J5P9_DERPT</name>
<evidence type="ECO:0000313" key="11">
    <source>
        <dbReference type="EMBL" id="KAH9417820.1"/>
    </source>
</evidence>
<dbReference type="PRINTS" id="PR00878">
    <property type="entry name" value="CHOLNESTRASE"/>
</dbReference>
<feature type="domain" description="Carboxylesterase type B" evidence="10">
    <location>
        <begin position="53"/>
        <end position="249"/>
    </location>
</feature>
<dbReference type="Pfam" id="PF00135">
    <property type="entry name" value="COesterase"/>
    <property type="match status" value="3"/>
</dbReference>
<dbReference type="EC" id="3.1.1.7" evidence="2"/>
<evidence type="ECO:0000256" key="3">
    <source>
        <dbReference type="ARBA" id="ARBA00022487"/>
    </source>
</evidence>
<dbReference type="PANTHER" id="PTHR43918:SF4">
    <property type="entry name" value="CARBOXYLIC ESTER HYDROLASE"/>
    <property type="match status" value="1"/>
</dbReference>
<comment type="catalytic activity">
    <reaction evidence="8">
        <text>acetylcholine + H2O = choline + acetate + H(+)</text>
        <dbReference type="Rhea" id="RHEA:17561"/>
        <dbReference type="ChEBI" id="CHEBI:15354"/>
        <dbReference type="ChEBI" id="CHEBI:15355"/>
        <dbReference type="ChEBI" id="CHEBI:15377"/>
        <dbReference type="ChEBI" id="CHEBI:15378"/>
        <dbReference type="ChEBI" id="CHEBI:30089"/>
        <dbReference type="EC" id="3.1.1.7"/>
    </reaction>
</comment>
<keyword evidence="3" id="KW-0719">Serine esterase</keyword>
<evidence type="ECO:0000256" key="2">
    <source>
        <dbReference type="ARBA" id="ARBA00013276"/>
    </source>
</evidence>
<feature type="signal peptide" evidence="9">
    <location>
        <begin position="1"/>
        <end position="17"/>
    </location>
</feature>
<dbReference type="InterPro" id="IPR050654">
    <property type="entry name" value="AChE-related_enzymes"/>
</dbReference>
<evidence type="ECO:0000313" key="12">
    <source>
        <dbReference type="Proteomes" id="UP000887458"/>
    </source>
</evidence>
<dbReference type="PROSITE" id="PS00122">
    <property type="entry name" value="CARBOXYLESTERASE_B_1"/>
    <property type="match status" value="2"/>
</dbReference>
<dbReference type="Gene3D" id="3.40.50.1820">
    <property type="entry name" value="alpha/beta hydrolase"/>
    <property type="match status" value="2"/>
</dbReference>
<dbReference type="PROSITE" id="PS00941">
    <property type="entry name" value="CARBOXYLESTERASE_B_2"/>
    <property type="match status" value="1"/>
</dbReference>
<protein>
    <recommendedName>
        <fullName evidence="2">acetylcholinesterase</fullName>
        <ecNumber evidence="2">3.1.1.7</ecNumber>
    </recommendedName>
</protein>
<evidence type="ECO:0000256" key="4">
    <source>
        <dbReference type="ARBA" id="ARBA00022801"/>
    </source>
</evidence>
<gene>
    <name evidence="11" type="primary">CES2_1</name>
    <name evidence="11" type="ORF">DERP_013595</name>
</gene>
<accession>A0ABQ8J5P9</accession>
<dbReference type="Proteomes" id="UP000887458">
    <property type="component" value="Unassembled WGS sequence"/>
</dbReference>